<dbReference type="Proteomes" id="UP000010319">
    <property type="component" value="Unassembled WGS sequence"/>
</dbReference>
<evidence type="ECO:0008006" key="3">
    <source>
        <dbReference type="Google" id="ProtNLM"/>
    </source>
</evidence>
<dbReference type="Gene3D" id="2.60.40.2040">
    <property type="entry name" value="CFA/I fimbrial subunit E, pilin domain"/>
    <property type="match status" value="1"/>
</dbReference>
<dbReference type="EMBL" id="AALC02000022">
    <property type="protein sequence ID" value="EEQ06694.1"/>
    <property type="molecule type" value="Genomic_DNA"/>
</dbReference>
<accession>A0ABP2E276</accession>
<proteinExistence type="predicted"/>
<sequence length="148" mass="15834">MAILASSTAAYSNAVTKDIIVEATIPATLDMTDAQGKAINITPLKMVHDPDNGAYTITQPVRFRGNGDGLKVTMTEELKLEEKITKKDFGKIDLKLGTHDLKVGEVIDFGNDDLNKDVNLVISGKTPIDAVGGDTYSGTLKLTLEPNS</sequence>
<name>A0ABP2E276_YERBE</name>
<organism evidence="1 2">
    <name type="scientific">Yersinia bercovieri ATCC 43970</name>
    <dbReference type="NCBI Taxonomy" id="349968"/>
    <lineage>
        <taxon>Bacteria</taxon>
        <taxon>Pseudomonadati</taxon>
        <taxon>Pseudomonadota</taxon>
        <taxon>Gammaproteobacteria</taxon>
        <taxon>Enterobacterales</taxon>
        <taxon>Yersiniaceae</taxon>
        <taxon>Yersinia</taxon>
    </lineage>
</organism>
<evidence type="ECO:0000313" key="1">
    <source>
        <dbReference type="EMBL" id="EEQ06694.1"/>
    </source>
</evidence>
<dbReference type="Pfam" id="PF04449">
    <property type="entry name" value="Fimbrial_CS1"/>
    <property type="match status" value="1"/>
</dbReference>
<protein>
    <recommendedName>
        <fullName evidence="3">CS1 type fimbrial major subunit</fullName>
    </recommendedName>
</protein>
<evidence type="ECO:0000313" key="2">
    <source>
        <dbReference type="Proteomes" id="UP000010319"/>
    </source>
</evidence>
<dbReference type="InterPro" id="IPR007540">
    <property type="entry name" value="Fimbrial_CS1-type"/>
</dbReference>
<keyword evidence="2" id="KW-1185">Reference proteome</keyword>
<reference evidence="1" key="1">
    <citation type="submission" date="2008-12" db="EMBL/GenBank/DDBJ databases">
        <title>Annotation of the Yersinia bercovieri ATCC 43970 genome.</title>
        <authorList>
            <person name="Read T.D."/>
            <person name="Akmal A."/>
            <person name="Bishop-Lilly K."/>
            <person name="Chen P.E."/>
            <person name="Cook C."/>
            <person name="Kiley M.P."/>
            <person name="Lentz S."/>
            <person name="Mateczun A."/>
            <person name="Nagarajan N."/>
            <person name="Nolan N."/>
            <person name="Osborne B.I."/>
            <person name="Pop M."/>
            <person name="Sozhamannan S."/>
            <person name="Stewart A.C."/>
            <person name="Sulakvelidze A."/>
            <person name="Thomason B."/>
            <person name="Willner K."/>
            <person name="Zwick M.E."/>
        </authorList>
    </citation>
    <scope>NUCLEOTIDE SEQUENCE [LARGE SCALE GENOMIC DNA]</scope>
    <source>
        <strain evidence="1">ATCC 43970</strain>
    </source>
</reference>
<gene>
    <name evidence="1" type="ORF">yberc0001_6600</name>
</gene>
<comment type="caution">
    <text evidence="1">The sequence shown here is derived from an EMBL/GenBank/DDBJ whole genome shotgun (WGS) entry which is preliminary data.</text>
</comment>